<comment type="caution">
    <text evidence="1">The sequence shown here is derived from an EMBL/GenBank/DDBJ whole genome shotgun (WGS) entry which is preliminary data.</text>
</comment>
<dbReference type="EMBL" id="QREI01000001">
    <property type="protein sequence ID" value="REE27175.1"/>
    <property type="molecule type" value="Genomic_DNA"/>
</dbReference>
<evidence type="ECO:0000313" key="1">
    <source>
        <dbReference type="EMBL" id="REE27175.1"/>
    </source>
</evidence>
<sequence length="506" mass="60078">MNRNINLEISNPKKFISDIENKKFVEIPGSDIWDLGFSNIPHHNYTQPKDFPNCCEYHKSILSNLNDWFNTFPNCCDNHKALLKKKWFKKELYTDIPNKVLNSVSYTSSFIEHSIEKDNWYKEITDYIDYIIDSFGTPSIGGERFFSVIEYWVKNSLEIPKEIEWKRNQLLDYFKSKTEKKVKKNTDLNLLHSTFQNWIKFIPEIPVFNSIKIAYKGKLPMNLFLYDGEYNRFTGLTTFKGRTQSELIEIIVNHTKKILFQLTSENVYKSLNLTDKEKYEIQIIAEKHKLGQLLLLENFSKNELKYIKVLKKWLKNEKGFISELKPIFDKISEQNFHSFLIQQIFFFGQSLEKLKHLHSSFGEEDFRDYFLPHLTQISKKHIATGETFNKKGKTDILIQDMNAINTFVAECKLWKGKSYLSSAINQLIERYVLWRDEKIALIIFNKDNKDFAKVIEIAKETIEEHELFESFVEEKFKTIITYKFKHSEDITKIVTLELILFNCYKQ</sequence>
<organism evidence="1 2">
    <name type="scientific">Winogradskyella pacifica</name>
    <dbReference type="NCBI Taxonomy" id="664642"/>
    <lineage>
        <taxon>Bacteria</taxon>
        <taxon>Pseudomonadati</taxon>
        <taxon>Bacteroidota</taxon>
        <taxon>Flavobacteriia</taxon>
        <taxon>Flavobacteriales</taxon>
        <taxon>Flavobacteriaceae</taxon>
        <taxon>Winogradskyella</taxon>
    </lineage>
</organism>
<protein>
    <submittedName>
        <fullName evidence="1">Uncharacterized protein</fullName>
    </submittedName>
</protein>
<dbReference type="AlphaFoldDB" id="A0A3D9N5L5"/>
<accession>A0A3D9N5L5</accession>
<dbReference type="OrthoDB" id="1365454at2"/>
<dbReference type="RefSeq" id="WP_115807547.1">
    <property type="nucleotide sequence ID" value="NZ_JABFDI010000003.1"/>
</dbReference>
<reference evidence="1 2" key="1">
    <citation type="submission" date="2018-07" db="EMBL/GenBank/DDBJ databases">
        <title>Genomic Encyclopedia of Type Strains, Phase III (KMG-III): the genomes of soil and plant-associated and newly described type strains.</title>
        <authorList>
            <person name="Whitman W."/>
        </authorList>
    </citation>
    <scope>NUCLEOTIDE SEQUENCE [LARGE SCALE GENOMIC DNA]</scope>
    <source>
        <strain evidence="1 2">CECT 7948</strain>
    </source>
</reference>
<dbReference type="Proteomes" id="UP000256919">
    <property type="component" value="Unassembled WGS sequence"/>
</dbReference>
<gene>
    <name evidence="1" type="ORF">DFQ09_1012</name>
</gene>
<proteinExistence type="predicted"/>
<evidence type="ECO:0000313" key="2">
    <source>
        <dbReference type="Proteomes" id="UP000256919"/>
    </source>
</evidence>
<name>A0A3D9N5L5_9FLAO</name>
<keyword evidence="2" id="KW-1185">Reference proteome</keyword>